<dbReference type="Proteomes" id="UP000276741">
    <property type="component" value="Chromosome"/>
</dbReference>
<dbReference type="GeneID" id="69060089"/>
<organism evidence="1 3">
    <name type="scientific">Sulfodiicoccus acidiphilus</name>
    <dbReference type="NCBI Taxonomy" id="1670455"/>
    <lineage>
        <taxon>Archaea</taxon>
        <taxon>Thermoproteota</taxon>
        <taxon>Thermoprotei</taxon>
        <taxon>Sulfolobales</taxon>
        <taxon>Sulfolobaceae</taxon>
        <taxon>Sulfodiicoccus</taxon>
    </lineage>
</organism>
<reference evidence="2" key="1">
    <citation type="journal article" date="2014" name="Int. J. Syst. Evol. Microbiol.">
        <title>Complete genome sequence of Corynebacterium casei LMG S-19264T (=DSM 44701T), isolated from a smear-ripened cheese.</title>
        <authorList>
            <consortium name="US DOE Joint Genome Institute (JGI-PGF)"/>
            <person name="Walter F."/>
            <person name="Albersmeier A."/>
            <person name="Kalinowski J."/>
            <person name="Ruckert C."/>
        </authorList>
    </citation>
    <scope>NUCLEOTIDE SEQUENCE</scope>
    <source>
        <strain evidence="2">JCM 31740</strain>
    </source>
</reference>
<evidence type="ECO:0000313" key="2">
    <source>
        <dbReference type="EMBL" id="GGU00690.1"/>
    </source>
</evidence>
<name>A0A348B4L2_9CREN</name>
<dbReference type="EMBL" id="AP018553">
    <property type="protein sequence ID" value="BBD73114.1"/>
    <property type="molecule type" value="Genomic_DNA"/>
</dbReference>
<dbReference type="EMBL" id="BMQS01000017">
    <property type="protein sequence ID" value="GGU00690.1"/>
    <property type="molecule type" value="Genomic_DNA"/>
</dbReference>
<dbReference type="Proteomes" id="UP000616143">
    <property type="component" value="Unassembled WGS sequence"/>
</dbReference>
<dbReference type="AlphaFoldDB" id="A0A348B4L2"/>
<evidence type="ECO:0000313" key="3">
    <source>
        <dbReference type="Proteomes" id="UP000276741"/>
    </source>
</evidence>
<accession>A0A348B4L2</accession>
<dbReference type="KEGG" id="sacd:HS1genome_1503"/>
<protein>
    <submittedName>
        <fullName evidence="1">Uncharacterized protein</fullName>
    </submittedName>
</protein>
<keyword evidence="3" id="KW-1185">Reference proteome</keyword>
<gene>
    <name evidence="2" type="ORF">GCM10007116_17430</name>
    <name evidence="1" type="ORF">HS1genome_1503</name>
</gene>
<sequence length="109" mass="12266">MRDRGNGLKAQPAVYRWMNRAGWVLYTPTSYEVMKVKAVNHKPMIRLREPSPFRAGRRSVKNIAVATALDKPMTNRPPSPISFLRAFGSPELGSLADTAQVVFHYPLNV</sequence>
<reference evidence="1" key="3">
    <citation type="journal article" date="2019" name="BMC Res. Notes">
        <title>Complete genome sequence of the Sulfodiicoccus acidiphilus strain HS-1T, the first crenarchaeon that lacks polB3, isolated from an acidic hot spring in Ohwaku-dani, Hakone, Japan.</title>
        <authorList>
            <person name="Sakai H.D."/>
            <person name="Kurosawa N."/>
        </authorList>
    </citation>
    <scope>NUCLEOTIDE SEQUENCE</scope>
    <source>
        <strain evidence="1">HS-1</strain>
    </source>
</reference>
<reference evidence="3" key="2">
    <citation type="submission" date="2018-04" db="EMBL/GenBank/DDBJ databases">
        <title>Complete genome sequence of Sulfodiicoccus acidiphilus strain HS-1.</title>
        <authorList>
            <person name="Sakai H.D."/>
            <person name="Kurosawa N."/>
        </authorList>
    </citation>
    <scope>NUCLEOTIDE SEQUENCE [LARGE SCALE GENOMIC DNA]</scope>
    <source>
        <strain evidence="3">HS-1</strain>
    </source>
</reference>
<reference evidence="2" key="4">
    <citation type="submission" date="2020-09" db="EMBL/GenBank/DDBJ databases">
        <authorList>
            <person name="Sun Q."/>
            <person name="Ohkuma M."/>
        </authorList>
    </citation>
    <scope>NUCLEOTIDE SEQUENCE</scope>
    <source>
        <strain evidence="2">JCM 31740</strain>
    </source>
</reference>
<dbReference type="RefSeq" id="WP_232018742.1">
    <property type="nucleotide sequence ID" value="NZ_AP018553.1"/>
</dbReference>
<proteinExistence type="predicted"/>
<evidence type="ECO:0000313" key="1">
    <source>
        <dbReference type="EMBL" id="BBD73114.1"/>
    </source>
</evidence>